<evidence type="ECO:0000313" key="3">
    <source>
        <dbReference type="EMBL" id="EAQ80865.1"/>
    </source>
</evidence>
<dbReference type="Gene3D" id="3.40.50.2300">
    <property type="match status" value="1"/>
</dbReference>
<dbReference type="CDD" id="cd17546">
    <property type="entry name" value="REC_hyHK_CKI1_RcsC-like"/>
    <property type="match status" value="1"/>
</dbReference>
<name>A3ZRU6_9BACT</name>
<evidence type="ECO:0000256" key="1">
    <source>
        <dbReference type="PROSITE-ProRule" id="PRU00169"/>
    </source>
</evidence>
<dbReference type="AlphaFoldDB" id="A3ZRU6"/>
<dbReference type="EMBL" id="AANZ01000007">
    <property type="protein sequence ID" value="EAQ80865.1"/>
    <property type="molecule type" value="Genomic_DNA"/>
</dbReference>
<dbReference type="Proteomes" id="UP000004358">
    <property type="component" value="Unassembled WGS sequence"/>
</dbReference>
<dbReference type="InterPro" id="IPR052048">
    <property type="entry name" value="ST_Response_Regulator"/>
</dbReference>
<dbReference type="Pfam" id="PF00072">
    <property type="entry name" value="Response_reg"/>
    <property type="match status" value="1"/>
</dbReference>
<evidence type="ECO:0000313" key="4">
    <source>
        <dbReference type="Proteomes" id="UP000004358"/>
    </source>
</evidence>
<dbReference type="GO" id="GO:0016301">
    <property type="term" value="F:kinase activity"/>
    <property type="evidence" value="ECO:0007669"/>
    <property type="project" value="UniProtKB-KW"/>
</dbReference>
<dbReference type="SUPFAM" id="SSF52172">
    <property type="entry name" value="CheY-like"/>
    <property type="match status" value="1"/>
</dbReference>
<keyword evidence="3" id="KW-0808">Transferase</keyword>
<dbReference type="SMART" id="SM00448">
    <property type="entry name" value="REC"/>
    <property type="match status" value="1"/>
</dbReference>
<dbReference type="GO" id="GO:0000160">
    <property type="term" value="P:phosphorelay signal transduction system"/>
    <property type="evidence" value="ECO:0007669"/>
    <property type="project" value="InterPro"/>
</dbReference>
<reference evidence="3 4" key="1">
    <citation type="submission" date="2006-02" db="EMBL/GenBank/DDBJ databases">
        <authorList>
            <person name="Amann R."/>
            <person name="Ferriera S."/>
            <person name="Johnson J."/>
            <person name="Kravitz S."/>
            <person name="Halpern A."/>
            <person name="Remington K."/>
            <person name="Beeson K."/>
            <person name="Tran B."/>
            <person name="Rogers Y.-H."/>
            <person name="Friedman R."/>
            <person name="Venter J.C."/>
        </authorList>
    </citation>
    <scope>NUCLEOTIDE SEQUENCE [LARGE SCALE GENOMIC DNA]</scope>
    <source>
        <strain evidence="3 4">DSM 3645</strain>
    </source>
</reference>
<proteinExistence type="predicted"/>
<dbReference type="PANTHER" id="PTHR43228:SF1">
    <property type="entry name" value="TWO-COMPONENT RESPONSE REGULATOR ARR22"/>
    <property type="match status" value="1"/>
</dbReference>
<dbReference type="STRING" id="314230.DSM3645_12631"/>
<evidence type="ECO:0000259" key="2">
    <source>
        <dbReference type="PROSITE" id="PS50110"/>
    </source>
</evidence>
<dbReference type="HOGENOM" id="CLU_000445_69_9_0"/>
<sequence>MDRRVLLIEDNPLDQLLAATILRKNGYVVKIVDDGRDALERVAGGEVFDIILVDYELPTLNGIEVTYELRLLGFRRSIVAVSAGSEAELISDWRDAGCCDFLAKPYLPRQLRELVNQTLIRRSARRPMALAWQLTDLRT</sequence>
<protein>
    <submittedName>
        <fullName evidence="3">Sensor histidine kinase/response regulator</fullName>
    </submittedName>
</protein>
<feature type="modified residue" description="4-aspartylphosphate" evidence="1">
    <location>
        <position position="54"/>
    </location>
</feature>
<gene>
    <name evidence="3" type="ORF">DSM3645_12631</name>
</gene>
<accession>A3ZRU6</accession>
<keyword evidence="1" id="KW-0597">Phosphoprotein</keyword>
<feature type="domain" description="Response regulatory" evidence="2">
    <location>
        <begin position="4"/>
        <end position="119"/>
    </location>
</feature>
<dbReference type="PANTHER" id="PTHR43228">
    <property type="entry name" value="TWO-COMPONENT RESPONSE REGULATOR"/>
    <property type="match status" value="1"/>
</dbReference>
<dbReference type="PROSITE" id="PS50110">
    <property type="entry name" value="RESPONSE_REGULATORY"/>
    <property type="match status" value="1"/>
</dbReference>
<dbReference type="InterPro" id="IPR001789">
    <property type="entry name" value="Sig_transdc_resp-reg_receiver"/>
</dbReference>
<keyword evidence="3" id="KW-0418">Kinase</keyword>
<dbReference type="eggNOG" id="COG0745">
    <property type="taxonomic scope" value="Bacteria"/>
</dbReference>
<dbReference type="RefSeq" id="WP_002650425.1">
    <property type="nucleotide sequence ID" value="NZ_CH672376.1"/>
</dbReference>
<organism evidence="3 4">
    <name type="scientific">Blastopirellula marina DSM 3645</name>
    <dbReference type="NCBI Taxonomy" id="314230"/>
    <lineage>
        <taxon>Bacteria</taxon>
        <taxon>Pseudomonadati</taxon>
        <taxon>Planctomycetota</taxon>
        <taxon>Planctomycetia</taxon>
        <taxon>Pirellulales</taxon>
        <taxon>Pirellulaceae</taxon>
        <taxon>Blastopirellula</taxon>
    </lineage>
</organism>
<dbReference type="InterPro" id="IPR011006">
    <property type="entry name" value="CheY-like_superfamily"/>
</dbReference>
<comment type="caution">
    <text evidence="3">The sequence shown here is derived from an EMBL/GenBank/DDBJ whole genome shotgun (WGS) entry which is preliminary data.</text>
</comment>